<dbReference type="InterPro" id="IPR001606">
    <property type="entry name" value="ARID_dom"/>
</dbReference>
<evidence type="ECO:0000256" key="5">
    <source>
        <dbReference type="SAM" id="MobiDB-lite"/>
    </source>
</evidence>
<evidence type="ECO:0000256" key="3">
    <source>
        <dbReference type="ARBA" id="ARBA00023163"/>
    </source>
</evidence>
<dbReference type="GO" id="GO:0005634">
    <property type="term" value="C:nucleus"/>
    <property type="evidence" value="ECO:0007669"/>
    <property type="project" value="TreeGrafter"/>
</dbReference>
<protein>
    <recommendedName>
        <fullName evidence="6">ARID domain-containing protein</fullName>
    </recommendedName>
</protein>
<dbReference type="SMART" id="SM00501">
    <property type="entry name" value="BRIGHT"/>
    <property type="match status" value="1"/>
</dbReference>
<keyword evidence="1" id="KW-0156">Chromatin regulator</keyword>
<dbReference type="GO" id="GO:0006357">
    <property type="term" value="P:regulation of transcription by RNA polymerase II"/>
    <property type="evidence" value="ECO:0007669"/>
    <property type="project" value="TreeGrafter"/>
</dbReference>
<evidence type="ECO:0000313" key="7">
    <source>
        <dbReference type="EMBL" id="PSR85869.1"/>
    </source>
</evidence>
<dbReference type="InterPro" id="IPR051232">
    <property type="entry name" value="ARID/SWI1_ChromRemod"/>
</dbReference>
<dbReference type="Gene3D" id="1.10.150.60">
    <property type="entry name" value="ARID DNA-binding domain"/>
    <property type="match status" value="1"/>
</dbReference>
<keyword evidence="2" id="KW-0805">Transcription regulation</keyword>
<comment type="caution">
    <text evidence="7">The sequence shown here is derived from an EMBL/GenBank/DDBJ whole genome shotgun (WGS) entry which is preliminary data.</text>
</comment>
<feature type="domain" description="ARID" evidence="6">
    <location>
        <begin position="7"/>
        <end position="134"/>
    </location>
</feature>
<dbReference type="CDD" id="cd16100">
    <property type="entry name" value="ARID"/>
    <property type="match status" value="1"/>
</dbReference>
<feature type="region of interest" description="Disordered" evidence="5">
    <location>
        <begin position="144"/>
        <end position="240"/>
    </location>
</feature>
<organism evidence="7 8">
    <name type="scientific">Hermanssonia centrifuga</name>
    <dbReference type="NCBI Taxonomy" id="98765"/>
    <lineage>
        <taxon>Eukaryota</taxon>
        <taxon>Fungi</taxon>
        <taxon>Dikarya</taxon>
        <taxon>Basidiomycota</taxon>
        <taxon>Agaricomycotina</taxon>
        <taxon>Agaricomycetes</taxon>
        <taxon>Polyporales</taxon>
        <taxon>Meruliaceae</taxon>
        <taxon>Hermanssonia</taxon>
    </lineage>
</organism>
<dbReference type="InterPro" id="IPR016024">
    <property type="entry name" value="ARM-type_fold"/>
</dbReference>
<accession>A0A2R6P5K7</accession>
<keyword evidence="4" id="KW-0539">Nucleus</keyword>
<dbReference type="PROSITE" id="PS51011">
    <property type="entry name" value="ARID"/>
    <property type="match status" value="1"/>
</dbReference>
<gene>
    <name evidence="7" type="ORF">PHLCEN_2v5345</name>
</gene>
<proteinExistence type="predicted"/>
<dbReference type="Pfam" id="PF01388">
    <property type="entry name" value="ARID"/>
    <property type="match status" value="1"/>
</dbReference>
<dbReference type="Proteomes" id="UP000186601">
    <property type="component" value="Unassembled WGS sequence"/>
</dbReference>
<dbReference type="InterPro" id="IPR036431">
    <property type="entry name" value="ARID_dom_sf"/>
</dbReference>
<feature type="compositionally biased region" description="Polar residues" evidence="5">
    <location>
        <begin position="210"/>
        <end position="234"/>
    </location>
</feature>
<keyword evidence="8" id="KW-1185">Reference proteome</keyword>
<sequence length="820" mass="89614">MQQQSQQQRKRSFLQGVASIMAQRGTPLPPALTGAPYQGFDPATSMWRSLEVSGVDVGVVRLAGKDVDLFKLWALVQHHGGSTKLSQQVMWGQLLPQFDLPEQYMQPNGQPQSSAVALERYYSRLIGPFEEMYRKNIYRDRAMQAARNQPGAPGTNQGRPPGMTGTFPPVGSLPAVSGNNGLGMMGQPITGGSALPTEVSLGGIGGPQFPASQMISQAAHMSQQQPISGMSGTPDSRVDVAGTDSLSAARQDANGIISSASQDSELNGTASEQDVDGRKRKMEEGDEANGKRVRHKTGESSDLRSSVPPSGLTPHGMNIASRPLRQPSRRRIEYIPLAREVDTAGGRDLDAIQSEFATASQRPLKDLNEWGAVDVEALTMSIRSRISTELSYALTTFTILTLMRIKDSGFPVVQAPDLLDELLDLIEDVAFEGMEDIDPDDFPNSSIITHRHLMNAILEEGSQPFASLKPKQGLRDPGSGPQQRPGDVILTALNIVRNLSLSAENQDYLARHSRLLGIILRLCSLKNPVDLLYPAPLSPALSLNDLILARKDVIYILVNISATVQLSSTDSPSSAVRNARRAFDLLASYLVDPVDAVPPLQCLLLNGAPTHIHASKPPSTLDTALEAFTRFTHPDDNRLVFARAIPPEWLWCMIEALVHRLPVTDHDFQVMMRAEWLAYLERIVLSLYSIGFLAPPKVKKRVKTDRQLAFPTVMLRLIRKLTIGSPADARPHFVVSVRRAIEVIKLIDDAGDSFDTSSSTMPTLAFGMGYGEHGETRVEKGMGLLSGHQDEVTWGLMMSRDVDDQMFSELSSLVRVEISS</sequence>
<evidence type="ECO:0000313" key="8">
    <source>
        <dbReference type="Proteomes" id="UP000186601"/>
    </source>
</evidence>
<dbReference type="OrthoDB" id="1938591at2759"/>
<dbReference type="GO" id="GO:0000976">
    <property type="term" value="F:transcription cis-regulatory region binding"/>
    <property type="evidence" value="ECO:0007669"/>
    <property type="project" value="TreeGrafter"/>
</dbReference>
<dbReference type="SUPFAM" id="SSF48371">
    <property type="entry name" value="ARM repeat"/>
    <property type="match status" value="1"/>
</dbReference>
<dbReference type="SUPFAM" id="SSF46774">
    <property type="entry name" value="ARID-like"/>
    <property type="match status" value="1"/>
</dbReference>
<dbReference type="AlphaFoldDB" id="A0A2R6P5K7"/>
<evidence type="ECO:0000256" key="2">
    <source>
        <dbReference type="ARBA" id="ARBA00023015"/>
    </source>
</evidence>
<feature type="region of interest" description="Disordered" evidence="5">
    <location>
        <begin position="257"/>
        <end position="321"/>
    </location>
</feature>
<evidence type="ECO:0000256" key="4">
    <source>
        <dbReference type="ARBA" id="ARBA00023242"/>
    </source>
</evidence>
<dbReference type="EMBL" id="MLYV02000523">
    <property type="protein sequence ID" value="PSR85869.1"/>
    <property type="molecule type" value="Genomic_DNA"/>
</dbReference>
<dbReference type="STRING" id="98765.A0A2R6P5K7"/>
<dbReference type="GO" id="GO:0006325">
    <property type="term" value="P:chromatin organization"/>
    <property type="evidence" value="ECO:0007669"/>
    <property type="project" value="UniProtKB-KW"/>
</dbReference>
<evidence type="ECO:0000256" key="1">
    <source>
        <dbReference type="ARBA" id="ARBA00022853"/>
    </source>
</evidence>
<evidence type="ECO:0000259" key="6">
    <source>
        <dbReference type="PROSITE" id="PS51011"/>
    </source>
</evidence>
<feature type="compositionally biased region" description="Polar residues" evidence="5">
    <location>
        <begin position="257"/>
        <end position="272"/>
    </location>
</feature>
<dbReference type="PANTHER" id="PTHR13964">
    <property type="entry name" value="RBP-RELATED"/>
    <property type="match status" value="1"/>
</dbReference>
<dbReference type="SMART" id="SM01014">
    <property type="entry name" value="ARID"/>
    <property type="match status" value="1"/>
</dbReference>
<name>A0A2R6P5K7_9APHY</name>
<keyword evidence="3" id="KW-0804">Transcription</keyword>
<reference evidence="7 8" key="1">
    <citation type="submission" date="2018-02" db="EMBL/GenBank/DDBJ databases">
        <title>Genome sequence of the basidiomycete white-rot fungus Phlebia centrifuga.</title>
        <authorList>
            <person name="Granchi Z."/>
            <person name="Peng M."/>
            <person name="de Vries R.P."/>
            <person name="Hilden K."/>
            <person name="Makela M.R."/>
            <person name="Grigoriev I."/>
            <person name="Riley R."/>
        </authorList>
    </citation>
    <scope>NUCLEOTIDE SEQUENCE [LARGE SCALE GENOMIC DNA]</scope>
    <source>
        <strain evidence="7 8">FBCC195</strain>
    </source>
</reference>
<dbReference type="PANTHER" id="PTHR13964:SF27">
    <property type="entry name" value="HAT-TRICK, ISOFORM D"/>
    <property type="match status" value="1"/>
</dbReference>